<keyword evidence="3" id="KW-1185">Reference proteome</keyword>
<keyword evidence="1" id="KW-0732">Signal</keyword>
<evidence type="ECO:0000313" key="3">
    <source>
        <dbReference type="Proteomes" id="UP000282930"/>
    </source>
</evidence>
<gene>
    <name evidence="2" type="ORF">ELD05_00825</name>
</gene>
<proteinExistence type="predicted"/>
<dbReference type="AlphaFoldDB" id="A0A3T0D2D3"/>
<feature type="chain" id="PRO_5019196016" evidence="1">
    <location>
        <begin position="25"/>
        <end position="183"/>
    </location>
</feature>
<sequence length="183" mass="19315">MKRRIGFVVAVALLVLALNLAAFAATSVSNTNPASATNTTVLHMARGYGAQFMASIVAKLTGLTVDEVVYLRSQGQTFYQIALSKGVTAEKFKDAVYQSKSALVDQKVKDGVITKEQAEAIKAQMKARIDSCNGQGYANRPQTGDGIFGGGNGQKQGIGQGRGIGYGRGMRGFSARNSSNQSK</sequence>
<feature type="signal peptide" evidence="1">
    <location>
        <begin position="1"/>
        <end position="24"/>
    </location>
</feature>
<accession>A0A3T0D2D3</accession>
<dbReference type="RefSeq" id="WP_127350976.1">
    <property type="nucleotide sequence ID" value="NZ_CP034791.1"/>
</dbReference>
<dbReference type="KEGG" id="ccha:ELD05_00825"/>
<reference evidence="2 3" key="1">
    <citation type="submission" date="2018-12" db="EMBL/GenBank/DDBJ databases">
        <title>Genome sequence from the cellulolytic species, Caldicellulosiruptor changbaiensis.</title>
        <authorList>
            <person name="Blumer-Schuette S.E."/>
            <person name="Mendoza C."/>
        </authorList>
    </citation>
    <scope>NUCLEOTIDE SEQUENCE [LARGE SCALE GENOMIC DNA]</scope>
    <source>
        <strain evidence="2 3">CBS-Z</strain>
    </source>
</reference>
<dbReference type="EMBL" id="CP034791">
    <property type="protein sequence ID" value="AZT89345.1"/>
    <property type="molecule type" value="Genomic_DNA"/>
</dbReference>
<evidence type="ECO:0000256" key="1">
    <source>
        <dbReference type="SAM" id="SignalP"/>
    </source>
</evidence>
<evidence type="ECO:0000313" key="2">
    <source>
        <dbReference type="EMBL" id="AZT89345.1"/>
    </source>
</evidence>
<protein>
    <submittedName>
        <fullName evidence="2">DUF2680 domain-containing protein</fullName>
    </submittedName>
</protein>
<organism evidence="2 3">
    <name type="scientific">Caldicellulosiruptor changbaiensis</name>
    <dbReference type="NCBI Taxonomy" id="1222016"/>
    <lineage>
        <taxon>Bacteria</taxon>
        <taxon>Bacillati</taxon>
        <taxon>Bacillota</taxon>
        <taxon>Bacillota incertae sedis</taxon>
        <taxon>Caldicellulosiruptorales</taxon>
        <taxon>Caldicellulosiruptoraceae</taxon>
        <taxon>Caldicellulosiruptor</taxon>
    </lineage>
</organism>
<name>A0A3T0D2D3_9FIRM</name>
<dbReference type="Proteomes" id="UP000282930">
    <property type="component" value="Chromosome"/>
</dbReference>